<dbReference type="InterPro" id="IPR018076">
    <property type="entry name" value="T2SS_GspF_dom"/>
</dbReference>
<keyword evidence="6 9" id="KW-0812">Transmembrane</keyword>
<dbReference type="PROSITE" id="PS00874">
    <property type="entry name" value="T2SP_F"/>
    <property type="match status" value="1"/>
</dbReference>
<sequence length="367" mass="39701">MPEKTTKKLPFWKKEISFGRVSVVDMAVFAKHLSVMIEAGLTVHESLEIAADSAKGKLKKVIGKLVGSIEEGSSLADAMAKYPKVFPGLFTDVVRAGEASGTLAGNLTNIADQLKREEQLVRRVKSAMTYPAIVLIAAFFLALGMAYYILPQITPLFKGLKGIELPLSTRMVLWFSDLMRAHGLAVVTGSLAILVGVVALARATFSQPVTHKILLKFPLLKHISKSSNLARFCLTFGTLLGSGVNIDNAVQITSGTVTNRYYRLALAKVASEIQSGKSMAENLQQFEHLFPKLVINMVNVGEQSGNLSETLLYLADFYEQEVDTSTTALTTALEPILLLLIGVVVTTLGLAIITPIYEITGSVSANR</sequence>
<proteinExistence type="inferred from homology"/>
<evidence type="ECO:0000256" key="8">
    <source>
        <dbReference type="ARBA" id="ARBA00023136"/>
    </source>
</evidence>
<evidence type="ECO:0000256" key="3">
    <source>
        <dbReference type="ARBA" id="ARBA00022448"/>
    </source>
</evidence>
<evidence type="ECO:0000256" key="7">
    <source>
        <dbReference type="ARBA" id="ARBA00022989"/>
    </source>
</evidence>
<dbReference type="AlphaFoldDB" id="A0A2H0TRR0"/>
<evidence type="ECO:0000256" key="9">
    <source>
        <dbReference type="RuleBase" id="RU003923"/>
    </source>
</evidence>
<feature type="transmembrane region" description="Helical" evidence="10">
    <location>
        <begin position="130"/>
        <end position="150"/>
    </location>
</feature>
<dbReference type="FunFam" id="1.20.81.30:FF:000001">
    <property type="entry name" value="Type II secretion system protein F"/>
    <property type="match status" value="2"/>
</dbReference>
<dbReference type="GO" id="GO:0009306">
    <property type="term" value="P:protein secretion"/>
    <property type="evidence" value="ECO:0007669"/>
    <property type="project" value="InterPro"/>
</dbReference>
<name>A0A2H0TRR0_9BACT</name>
<dbReference type="PANTHER" id="PTHR30012:SF0">
    <property type="entry name" value="TYPE II SECRETION SYSTEM PROTEIN F-RELATED"/>
    <property type="match status" value="1"/>
</dbReference>
<evidence type="ECO:0000313" key="12">
    <source>
        <dbReference type="EMBL" id="PIR74097.1"/>
    </source>
</evidence>
<keyword evidence="8 10" id="KW-0472">Membrane</keyword>
<dbReference type="Proteomes" id="UP000230154">
    <property type="component" value="Unassembled WGS sequence"/>
</dbReference>
<organism evidence="12 13">
    <name type="scientific">Candidatus Magasanikbacteria bacterium CG10_big_fil_rev_8_21_14_0_10_47_10</name>
    <dbReference type="NCBI Taxonomy" id="1974652"/>
    <lineage>
        <taxon>Bacteria</taxon>
        <taxon>Candidatus Magasanikiibacteriota</taxon>
    </lineage>
</organism>
<keyword evidence="4" id="KW-1003">Cell membrane</keyword>
<dbReference type="Pfam" id="PF00482">
    <property type="entry name" value="T2SSF"/>
    <property type="match status" value="2"/>
</dbReference>
<dbReference type="PRINTS" id="PR00812">
    <property type="entry name" value="BCTERIALGSPF"/>
</dbReference>
<dbReference type="PANTHER" id="PTHR30012">
    <property type="entry name" value="GENERAL SECRETION PATHWAY PROTEIN"/>
    <property type="match status" value="1"/>
</dbReference>
<reference evidence="13" key="1">
    <citation type="submission" date="2017-09" db="EMBL/GenBank/DDBJ databases">
        <title>Depth-based differentiation of microbial function through sediment-hosted aquifers and enrichment of novel symbionts in the deep terrestrial subsurface.</title>
        <authorList>
            <person name="Probst A.J."/>
            <person name="Ladd B."/>
            <person name="Jarett J.K."/>
            <person name="Geller-Mcgrath D.E."/>
            <person name="Sieber C.M.K."/>
            <person name="Emerson J.B."/>
            <person name="Anantharaman K."/>
            <person name="Thomas B.C."/>
            <person name="Malmstrom R."/>
            <person name="Stieglmeier M."/>
            <person name="Klingl A."/>
            <person name="Woyke T."/>
            <person name="Ryan C.M."/>
            <person name="Banfield J.F."/>
        </authorList>
    </citation>
    <scope>NUCLEOTIDE SEQUENCE [LARGE SCALE GENOMIC DNA]</scope>
</reference>
<evidence type="ECO:0000313" key="13">
    <source>
        <dbReference type="Proteomes" id="UP000230154"/>
    </source>
</evidence>
<comment type="caution">
    <text evidence="12">The sequence shown here is derived from an EMBL/GenBank/DDBJ whole genome shotgun (WGS) entry which is preliminary data.</text>
</comment>
<dbReference type="Gene3D" id="1.20.81.30">
    <property type="entry name" value="Type II secretion system (T2SS), domain F"/>
    <property type="match status" value="2"/>
</dbReference>
<gene>
    <name evidence="12" type="ORF">COU35_04635</name>
</gene>
<evidence type="ECO:0000259" key="11">
    <source>
        <dbReference type="Pfam" id="PF00482"/>
    </source>
</evidence>
<protein>
    <recommendedName>
        <fullName evidence="11">Type II secretion system protein GspF domain-containing protein</fullName>
    </recommendedName>
</protein>
<comment type="subcellular location">
    <subcellularLocation>
        <location evidence="1">Cell inner membrane</location>
        <topology evidence="1">Multi-pass membrane protein</topology>
    </subcellularLocation>
    <subcellularLocation>
        <location evidence="9">Cell membrane</location>
        <topology evidence="9">Multi-pass membrane protein</topology>
    </subcellularLocation>
</comment>
<keyword evidence="7 10" id="KW-1133">Transmembrane helix</keyword>
<evidence type="ECO:0000256" key="5">
    <source>
        <dbReference type="ARBA" id="ARBA00022519"/>
    </source>
</evidence>
<dbReference type="InterPro" id="IPR001992">
    <property type="entry name" value="T2SS_GspF/T4SS_PilC_CS"/>
</dbReference>
<feature type="domain" description="Type II secretion system protein GspF" evidence="11">
    <location>
        <begin position="232"/>
        <end position="355"/>
    </location>
</feature>
<evidence type="ECO:0000256" key="10">
    <source>
        <dbReference type="SAM" id="Phobius"/>
    </source>
</evidence>
<dbReference type="InterPro" id="IPR042094">
    <property type="entry name" value="T2SS_GspF_sf"/>
</dbReference>
<evidence type="ECO:0000256" key="1">
    <source>
        <dbReference type="ARBA" id="ARBA00004429"/>
    </source>
</evidence>
<feature type="transmembrane region" description="Helical" evidence="10">
    <location>
        <begin position="336"/>
        <end position="357"/>
    </location>
</feature>
<dbReference type="GO" id="GO:0005886">
    <property type="term" value="C:plasma membrane"/>
    <property type="evidence" value="ECO:0007669"/>
    <property type="project" value="UniProtKB-SubCell"/>
</dbReference>
<feature type="domain" description="Type II secretion system protein GspF" evidence="11">
    <location>
        <begin position="29"/>
        <end position="151"/>
    </location>
</feature>
<evidence type="ECO:0000256" key="2">
    <source>
        <dbReference type="ARBA" id="ARBA00005745"/>
    </source>
</evidence>
<keyword evidence="5" id="KW-0997">Cell inner membrane</keyword>
<keyword evidence="3 9" id="KW-0813">Transport</keyword>
<comment type="similarity">
    <text evidence="2 9">Belongs to the GSP F family.</text>
</comment>
<dbReference type="EMBL" id="PFCB01000030">
    <property type="protein sequence ID" value="PIR74097.1"/>
    <property type="molecule type" value="Genomic_DNA"/>
</dbReference>
<dbReference type="InterPro" id="IPR003004">
    <property type="entry name" value="GspF/PilC"/>
</dbReference>
<accession>A0A2H0TRR0</accession>
<evidence type="ECO:0000256" key="6">
    <source>
        <dbReference type="ARBA" id="ARBA00022692"/>
    </source>
</evidence>
<feature type="transmembrane region" description="Helical" evidence="10">
    <location>
        <begin position="181"/>
        <end position="205"/>
    </location>
</feature>
<evidence type="ECO:0000256" key="4">
    <source>
        <dbReference type="ARBA" id="ARBA00022475"/>
    </source>
</evidence>